<evidence type="ECO:0000256" key="4">
    <source>
        <dbReference type="ARBA" id="ARBA00023136"/>
    </source>
</evidence>
<organism evidence="6 7">
    <name type="scientific">Candidatus Hakubella thermalkaliphila</name>
    <dbReference type="NCBI Taxonomy" id="2754717"/>
    <lineage>
        <taxon>Bacteria</taxon>
        <taxon>Bacillati</taxon>
        <taxon>Actinomycetota</taxon>
        <taxon>Actinomycetota incertae sedis</taxon>
        <taxon>Candidatus Hakubellales</taxon>
        <taxon>Candidatus Hakubellaceae</taxon>
        <taxon>Candidatus Hakubella</taxon>
    </lineage>
</organism>
<dbReference type="SUPFAM" id="SSF161098">
    <property type="entry name" value="MetI-like"/>
    <property type="match status" value="1"/>
</dbReference>
<evidence type="ECO:0000313" key="7">
    <source>
        <dbReference type="Proteomes" id="UP000543224"/>
    </source>
</evidence>
<name>A0A6V8P0W9_9ACTN</name>
<evidence type="ECO:0000256" key="1">
    <source>
        <dbReference type="ARBA" id="ARBA00004141"/>
    </source>
</evidence>
<feature type="transmembrane region" description="Helical" evidence="5">
    <location>
        <begin position="73"/>
        <end position="93"/>
    </location>
</feature>
<dbReference type="Proteomes" id="UP000543224">
    <property type="component" value="Unassembled WGS sequence"/>
</dbReference>
<sequence>MVLDRSPRGEGFFRTVFLFPMSLSFIVTGTIWRWMLQPEGGLNQLPTVVGLPAGEFAWLTSRQEVWAVSWNDLPFLTALVVSVVLAFIAFNGFRDGEVRRGRIAAGSAGLLLL</sequence>
<dbReference type="AlphaFoldDB" id="A0A6V8P0W9"/>
<feature type="non-terminal residue" evidence="6">
    <location>
        <position position="113"/>
    </location>
</feature>
<dbReference type="Gene3D" id="1.10.3720.10">
    <property type="entry name" value="MetI-like"/>
    <property type="match status" value="1"/>
</dbReference>
<comment type="subcellular location">
    <subcellularLocation>
        <location evidence="1">Membrane</location>
        <topology evidence="1">Multi-pass membrane protein</topology>
    </subcellularLocation>
</comment>
<dbReference type="GO" id="GO:0016020">
    <property type="term" value="C:membrane"/>
    <property type="evidence" value="ECO:0007669"/>
    <property type="project" value="UniProtKB-SubCell"/>
</dbReference>
<accession>A0A6V8P0W9</accession>
<evidence type="ECO:0000313" key="6">
    <source>
        <dbReference type="EMBL" id="GFP26155.1"/>
    </source>
</evidence>
<evidence type="ECO:0000256" key="2">
    <source>
        <dbReference type="ARBA" id="ARBA00022692"/>
    </source>
</evidence>
<protein>
    <submittedName>
        <fullName evidence="6">Glucose/mannose transport system permease protein</fullName>
    </submittedName>
</protein>
<keyword evidence="4 5" id="KW-0472">Membrane</keyword>
<reference evidence="6 7" key="1">
    <citation type="journal article" date="2020" name="Front. Microbiol.">
        <title>Single-cell genomics of novel Actinobacteria with the Wood-Ljungdahl pathway discovered in a serpentinizing system.</title>
        <authorList>
            <person name="Merino N."/>
            <person name="Kawai M."/>
            <person name="Boyd E.S."/>
            <person name="Colman D.R."/>
            <person name="McGlynn S.E."/>
            <person name="Nealson K.H."/>
            <person name="Kurokawa K."/>
            <person name="Hongoh Y."/>
        </authorList>
    </citation>
    <scope>NUCLEOTIDE SEQUENCE [LARGE SCALE GENOMIC DNA]</scope>
    <source>
        <strain evidence="6 7">S25</strain>
    </source>
</reference>
<proteinExistence type="predicted"/>
<keyword evidence="3 5" id="KW-1133">Transmembrane helix</keyword>
<evidence type="ECO:0000256" key="3">
    <source>
        <dbReference type="ARBA" id="ARBA00022989"/>
    </source>
</evidence>
<dbReference type="InterPro" id="IPR035906">
    <property type="entry name" value="MetI-like_sf"/>
</dbReference>
<dbReference type="EMBL" id="BLRX01000403">
    <property type="protein sequence ID" value="GFP26155.1"/>
    <property type="molecule type" value="Genomic_DNA"/>
</dbReference>
<feature type="transmembrane region" description="Helical" evidence="5">
    <location>
        <begin position="12"/>
        <end position="35"/>
    </location>
</feature>
<keyword evidence="2 5" id="KW-0812">Transmembrane</keyword>
<gene>
    <name evidence="6" type="ORF">HKBW3S25_01644</name>
</gene>
<comment type="caution">
    <text evidence="6">The sequence shown here is derived from an EMBL/GenBank/DDBJ whole genome shotgun (WGS) entry which is preliminary data.</text>
</comment>
<evidence type="ECO:0000256" key="5">
    <source>
        <dbReference type="SAM" id="Phobius"/>
    </source>
</evidence>